<keyword evidence="3" id="KW-1185">Reference proteome</keyword>
<dbReference type="AlphaFoldDB" id="A0A4Y3INB3"/>
<feature type="domain" description="ABC-type transport auxiliary lipoprotein component" evidence="1">
    <location>
        <begin position="43"/>
        <end position="157"/>
    </location>
</feature>
<accession>A0A4Y3INB3</accession>
<reference evidence="2 3" key="1">
    <citation type="submission" date="2019-06" db="EMBL/GenBank/DDBJ databases">
        <title>Whole genome shotgun sequence of Vibrio comitans NBRC 102076.</title>
        <authorList>
            <person name="Hosoyama A."/>
            <person name="Uohara A."/>
            <person name="Ohji S."/>
            <person name="Ichikawa N."/>
        </authorList>
    </citation>
    <scope>NUCLEOTIDE SEQUENCE [LARGE SCALE GENOMIC DNA]</scope>
    <source>
        <strain evidence="2 3">NBRC 102076</strain>
    </source>
</reference>
<organism evidence="2 3">
    <name type="scientific">Vibrio comitans NBRC 102076</name>
    <dbReference type="NCBI Taxonomy" id="1219078"/>
    <lineage>
        <taxon>Bacteria</taxon>
        <taxon>Pseudomonadati</taxon>
        <taxon>Pseudomonadota</taxon>
        <taxon>Gammaproteobacteria</taxon>
        <taxon>Vibrionales</taxon>
        <taxon>Vibrionaceae</taxon>
        <taxon>Vibrio</taxon>
    </lineage>
</organism>
<dbReference type="Pfam" id="PF03886">
    <property type="entry name" value="ABC_trans_aux"/>
    <property type="match status" value="1"/>
</dbReference>
<proteinExistence type="predicted"/>
<dbReference type="InterPro" id="IPR005586">
    <property type="entry name" value="ABC_trans_aux"/>
</dbReference>
<evidence type="ECO:0000313" key="3">
    <source>
        <dbReference type="Proteomes" id="UP000318242"/>
    </source>
</evidence>
<sequence length="164" mass="18631">MKKWSILIFALFVGCTSSESIETKTYLLPRVESDHMLEFDRVSVKMPSYLEGPGIVYRLSETEVEVASHNVWAENVRNMLINQLQQYRMPDVNGPPNLSVHFERFNGSYTGNAELKGDWKLGVHSGDFDIKQPLDDEGYDALVQALNQGLDSLMQDIYSKVKTP</sequence>
<dbReference type="Gene3D" id="3.40.50.10610">
    <property type="entry name" value="ABC-type transport auxiliary lipoprotein component"/>
    <property type="match status" value="1"/>
</dbReference>
<dbReference type="SUPFAM" id="SSF159594">
    <property type="entry name" value="XCC0632-like"/>
    <property type="match status" value="1"/>
</dbReference>
<evidence type="ECO:0000259" key="1">
    <source>
        <dbReference type="Pfam" id="PF03886"/>
    </source>
</evidence>
<evidence type="ECO:0000313" key="2">
    <source>
        <dbReference type="EMBL" id="GEA60747.1"/>
    </source>
</evidence>
<dbReference type="Proteomes" id="UP000318242">
    <property type="component" value="Unassembled WGS sequence"/>
</dbReference>
<comment type="caution">
    <text evidence="2">The sequence shown here is derived from an EMBL/GenBank/DDBJ whole genome shotgun (WGS) entry which is preliminary data.</text>
</comment>
<dbReference type="PROSITE" id="PS51257">
    <property type="entry name" value="PROKAR_LIPOPROTEIN"/>
    <property type="match status" value="1"/>
</dbReference>
<protein>
    <recommendedName>
        <fullName evidence="1">ABC-type transport auxiliary lipoprotein component domain-containing protein</fullName>
    </recommendedName>
</protein>
<dbReference type="EMBL" id="BJLH01000008">
    <property type="protein sequence ID" value="GEA60747.1"/>
    <property type="molecule type" value="Genomic_DNA"/>
</dbReference>
<gene>
    <name evidence="2" type="ORF">VCO01S_19400</name>
</gene>
<dbReference type="OrthoDB" id="5600407at2"/>
<name>A0A4Y3INB3_9VIBR</name>